<protein>
    <recommendedName>
        <fullName evidence="5">Maltodextrin-binding protein</fullName>
    </recommendedName>
</protein>
<dbReference type="SUPFAM" id="SSF53850">
    <property type="entry name" value="Periplasmic binding protein-like II"/>
    <property type="match status" value="1"/>
</dbReference>
<dbReference type="GO" id="GO:0055052">
    <property type="term" value="C:ATP-binding cassette (ABC) transporter complex, substrate-binding subunit-containing"/>
    <property type="evidence" value="ECO:0007669"/>
    <property type="project" value="TreeGrafter"/>
</dbReference>
<dbReference type="PROSITE" id="PS01037">
    <property type="entry name" value="SBP_BACTERIAL_1"/>
    <property type="match status" value="1"/>
</dbReference>
<evidence type="ECO:0000256" key="6">
    <source>
        <dbReference type="SAM" id="SignalP"/>
    </source>
</evidence>
<dbReference type="OrthoDB" id="9766758at2"/>
<dbReference type="GO" id="GO:0015144">
    <property type="term" value="F:carbohydrate transmembrane transporter activity"/>
    <property type="evidence" value="ECO:0007669"/>
    <property type="project" value="InterPro"/>
</dbReference>
<dbReference type="eggNOG" id="COG2182">
    <property type="taxonomic scope" value="Bacteria"/>
</dbReference>
<evidence type="ECO:0000256" key="4">
    <source>
        <dbReference type="ARBA" id="ARBA00022729"/>
    </source>
</evidence>
<dbReference type="GO" id="GO:1901982">
    <property type="term" value="F:maltose binding"/>
    <property type="evidence" value="ECO:0007669"/>
    <property type="project" value="TreeGrafter"/>
</dbReference>
<keyword evidence="2" id="KW-0813">Transport</keyword>
<proteinExistence type="inferred from homology"/>
<evidence type="ECO:0000256" key="3">
    <source>
        <dbReference type="ARBA" id="ARBA00022597"/>
    </source>
</evidence>
<dbReference type="PANTHER" id="PTHR30061:SF50">
    <property type="entry name" value="MALTOSE_MALTODEXTRIN-BINDING PERIPLASMIC PROTEIN"/>
    <property type="match status" value="1"/>
</dbReference>
<dbReference type="Gene3D" id="3.40.190.10">
    <property type="entry name" value="Periplasmic binding protein-like II"/>
    <property type="match status" value="2"/>
</dbReference>
<dbReference type="PRINTS" id="PR00181">
    <property type="entry name" value="MALTOSEBP"/>
</dbReference>
<evidence type="ECO:0000256" key="5">
    <source>
        <dbReference type="ARBA" id="ARBA00030303"/>
    </source>
</evidence>
<dbReference type="AlphaFoldDB" id="F2NQX4"/>
<name>F2NQX4_MARHT</name>
<dbReference type="PANTHER" id="PTHR30061">
    <property type="entry name" value="MALTOSE-BINDING PERIPLASMIC PROTEIN"/>
    <property type="match status" value="1"/>
</dbReference>
<evidence type="ECO:0000256" key="1">
    <source>
        <dbReference type="ARBA" id="ARBA00008520"/>
    </source>
</evidence>
<dbReference type="GO" id="GO:0042956">
    <property type="term" value="P:maltodextrin transmembrane transport"/>
    <property type="evidence" value="ECO:0007669"/>
    <property type="project" value="TreeGrafter"/>
</dbReference>
<dbReference type="KEGG" id="mhd:Marky_1820"/>
<dbReference type="InterPro" id="IPR006060">
    <property type="entry name" value="Maltose/Cyclodextrin-bd"/>
</dbReference>
<gene>
    <name evidence="7" type="ordered locus">Marky_1820</name>
</gene>
<evidence type="ECO:0000313" key="8">
    <source>
        <dbReference type="Proteomes" id="UP000007030"/>
    </source>
</evidence>
<dbReference type="GO" id="GO:0015768">
    <property type="term" value="P:maltose transport"/>
    <property type="evidence" value="ECO:0007669"/>
    <property type="project" value="TreeGrafter"/>
</dbReference>
<feature type="chain" id="PRO_5003282807" description="Maltodextrin-binding protein" evidence="6">
    <location>
        <begin position="18"/>
        <end position="397"/>
    </location>
</feature>
<evidence type="ECO:0000256" key="2">
    <source>
        <dbReference type="ARBA" id="ARBA00022448"/>
    </source>
</evidence>
<keyword evidence="3" id="KW-0762">Sugar transport</keyword>
<dbReference type="Proteomes" id="UP000007030">
    <property type="component" value="Chromosome"/>
</dbReference>
<dbReference type="RefSeq" id="WP_013704598.1">
    <property type="nucleotide sequence ID" value="NC_015387.1"/>
</dbReference>
<dbReference type="Pfam" id="PF13416">
    <property type="entry name" value="SBP_bac_8"/>
    <property type="match status" value="1"/>
</dbReference>
<dbReference type="CDD" id="cd13586">
    <property type="entry name" value="PBP2_Maltose_binding_like"/>
    <property type="match status" value="1"/>
</dbReference>
<dbReference type="EMBL" id="CP002630">
    <property type="protein sequence ID" value="AEB12552.1"/>
    <property type="molecule type" value="Genomic_DNA"/>
</dbReference>
<accession>F2NQX4</accession>
<dbReference type="InterPro" id="IPR006061">
    <property type="entry name" value="SBP_1_CS"/>
</dbReference>
<keyword evidence="8" id="KW-1185">Reference proteome</keyword>
<comment type="similarity">
    <text evidence="1">Belongs to the bacterial solute-binding protein 1 family.</text>
</comment>
<evidence type="ECO:0000313" key="7">
    <source>
        <dbReference type="EMBL" id="AEB12552.1"/>
    </source>
</evidence>
<organism evidence="7 8">
    <name type="scientific">Marinithermus hydrothermalis (strain DSM 14884 / JCM 11576 / T1)</name>
    <dbReference type="NCBI Taxonomy" id="869210"/>
    <lineage>
        <taxon>Bacteria</taxon>
        <taxon>Thermotogati</taxon>
        <taxon>Deinococcota</taxon>
        <taxon>Deinococci</taxon>
        <taxon>Thermales</taxon>
        <taxon>Thermaceae</taxon>
        <taxon>Marinithermus</taxon>
    </lineage>
</organism>
<dbReference type="STRING" id="869210.Marky_1820"/>
<dbReference type="HOGENOM" id="CLU_031285_17_0_0"/>
<sequence length="397" mass="42800">MRRWVAGCLVWMASALAAGPVTVWTPFEGAELEWLRAQAARFEAATGTPVEVVAMPLEEIRPRFILEAPRGRAADLVVPVPHGWVGEMAAAGVLEPVEGFVTEAYLADLVPVALEAFRYGGAGFGFPVSAEAVALIYNKRWVPEPPASWEAFLGLARRLTTGETFGFLYDLGDPYLGYGWFRAYGAFVFGRRADGSWDPAVLGLGGEAGYRAARFIQALRYGYGLVPAGVDDGVVDGAFREGAVAMTLNGPWAVEGYREAGLAFGVAPMPAPPGGRAWGPFVEVQGIVLNAYSRHKIAAVNFAKMLVRPDAQVGLSRVGGRIPVSRGALAALEDDPVVRGFAAVIALGEPVPNIPEIGRVWGPWREALRRVLERPDADVERIMDRMVEEIRRGLQGE</sequence>
<reference evidence="7 8" key="1">
    <citation type="journal article" date="2012" name="Stand. Genomic Sci.">
        <title>Complete genome sequence of the aerobic, heterotroph Marinithermus hydrothermalis type strain (T1(T)) from a deep-sea hydrothermal vent chimney.</title>
        <authorList>
            <person name="Copeland A."/>
            <person name="Gu W."/>
            <person name="Yasawong M."/>
            <person name="Lapidus A."/>
            <person name="Lucas S."/>
            <person name="Deshpande S."/>
            <person name="Pagani I."/>
            <person name="Tapia R."/>
            <person name="Cheng J.F."/>
            <person name="Goodwin L.A."/>
            <person name="Pitluck S."/>
            <person name="Liolios K."/>
            <person name="Ivanova N."/>
            <person name="Mavromatis K."/>
            <person name="Mikhailova N."/>
            <person name="Pati A."/>
            <person name="Chen A."/>
            <person name="Palaniappan K."/>
            <person name="Land M."/>
            <person name="Pan C."/>
            <person name="Brambilla E.M."/>
            <person name="Rohde M."/>
            <person name="Tindall B.J."/>
            <person name="Sikorski J."/>
            <person name="Goker M."/>
            <person name="Detter J.C."/>
            <person name="Bristow J."/>
            <person name="Eisen J.A."/>
            <person name="Markowitz V."/>
            <person name="Hugenholtz P."/>
            <person name="Kyrpides N.C."/>
            <person name="Klenk H.P."/>
            <person name="Woyke T."/>
        </authorList>
    </citation>
    <scope>NUCLEOTIDE SEQUENCE [LARGE SCALE GENOMIC DNA]</scope>
    <source>
        <strain evidence="8">DSM 14884 / JCM 11576 / T1</strain>
    </source>
</reference>
<keyword evidence="4 6" id="KW-0732">Signal</keyword>
<feature type="signal peptide" evidence="6">
    <location>
        <begin position="1"/>
        <end position="17"/>
    </location>
</feature>
<dbReference type="InterPro" id="IPR006059">
    <property type="entry name" value="SBP"/>
</dbReference>